<dbReference type="GeneID" id="63752239"/>
<dbReference type="VEuPathDB" id="FungiDB:ASPWEDRAFT_44907"/>
<evidence type="ECO:0000313" key="1">
    <source>
        <dbReference type="EMBL" id="OJJ30954.1"/>
    </source>
</evidence>
<keyword evidence="2" id="KW-1185">Reference proteome</keyword>
<protein>
    <submittedName>
        <fullName evidence="1">Uncharacterized protein</fullName>
    </submittedName>
</protein>
<sequence>MDDSNKLSRPQLFIYDINKKSKYSQSAQCGNHSLLQEYIETLQQYLQDETIYVMHSSYSFGSAHITIRTTREDESGM</sequence>
<reference evidence="2" key="1">
    <citation type="journal article" date="2017" name="Genome Biol.">
        <title>Comparative genomics reveals high biological diversity and specific adaptations in the industrially and medically important fungal genus Aspergillus.</title>
        <authorList>
            <person name="de Vries R.P."/>
            <person name="Riley R."/>
            <person name="Wiebenga A."/>
            <person name="Aguilar-Osorio G."/>
            <person name="Amillis S."/>
            <person name="Uchima C.A."/>
            <person name="Anderluh G."/>
            <person name="Asadollahi M."/>
            <person name="Askin M."/>
            <person name="Barry K."/>
            <person name="Battaglia E."/>
            <person name="Bayram O."/>
            <person name="Benocci T."/>
            <person name="Braus-Stromeyer S.A."/>
            <person name="Caldana C."/>
            <person name="Canovas D."/>
            <person name="Cerqueira G.C."/>
            <person name="Chen F."/>
            <person name="Chen W."/>
            <person name="Choi C."/>
            <person name="Clum A."/>
            <person name="Dos Santos R.A."/>
            <person name="Damasio A.R."/>
            <person name="Diallinas G."/>
            <person name="Emri T."/>
            <person name="Fekete E."/>
            <person name="Flipphi M."/>
            <person name="Freyberg S."/>
            <person name="Gallo A."/>
            <person name="Gournas C."/>
            <person name="Habgood R."/>
            <person name="Hainaut M."/>
            <person name="Harispe M.L."/>
            <person name="Henrissat B."/>
            <person name="Hilden K.S."/>
            <person name="Hope R."/>
            <person name="Hossain A."/>
            <person name="Karabika E."/>
            <person name="Karaffa L."/>
            <person name="Karanyi Z."/>
            <person name="Krasevec N."/>
            <person name="Kuo A."/>
            <person name="Kusch H."/>
            <person name="LaButti K."/>
            <person name="Lagendijk E.L."/>
            <person name="Lapidus A."/>
            <person name="Levasseur A."/>
            <person name="Lindquist E."/>
            <person name="Lipzen A."/>
            <person name="Logrieco A.F."/>
            <person name="MacCabe A."/>
            <person name="Maekelae M.R."/>
            <person name="Malavazi I."/>
            <person name="Melin P."/>
            <person name="Meyer V."/>
            <person name="Mielnichuk N."/>
            <person name="Miskei M."/>
            <person name="Molnar A.P."/>
            <person name="Mule G."/>
            <person name="Ngan C.Y."/>
            <person name="Orejas M."/>
            <person name="Orosz E."/>
            <person name="Ouedraogo J.P."/>
            <person name="Overkamp K.M."/>
            <person name="Park H.-S."/>
            <person name="Perrone G."/>
            <person name="Piumi F."/>
            <person name="Punt P.J."/>
            <person name="Ram A.F."/>
            <person name="Ramon A."/>
            <person name="Rauscher S."/>
            <person name="Record E."/>
            <person name="Riano-Pachon D.M."/>
            <person name="Robert V."/>
            <person name="Roehrig J."/>
            <person name="Ruller R."/>
            <person name="Salamov A."/>
            <person name="Salih N.S."/>
            <person name="Samson R.A."/>
            <person name="Sandor E."/>
            <person name="Sanguinetti M."/>
            <person name="Schuetze T."/>
            <person name="Sepcic K."/>
            <person name="Shelest E."/>
            <person name="Sherlock G."/>
            <person name="Sophianopoulou V."/>
            <person name="Squina F.M."/>
            <person name="Sun H."/>
            <person name="Susca A."/>
            <person name="Todd R.B."/>
            <person name="Tsang A."/>
            <person name="Unkles S.E."/>
            <person name="van de Wiele N."/>
            <person name="van Rossen-Uffink D."/>
            <person name="Oliveira J.V."/>
            <person name="Vesth T.C."/>
            <person name="Visser J."/>
            <person name="Yu J.-H."/>
            <person name="Zhou M."/>
            <person name="Andersen M.R."/>
            <person name="Archer D.B."/>
            <person name="Baker S.E."/>
            <person name="Benoit I."/>
            <person name="Brakhage A.A."/>
            <person name="Braus G.H."/>
            <person name="Fischer R."/>
            <person name="Frisvad J.C."/>
            <person name="Goldman G.H."/>
            <person name="Houbraken J."/>
            <person name="Oakley B."/>
            <person name="Pocsi I."/>
            <person name="Scazzocchio C."/>
            <person name="Seiboth B."/>
            <person name="vanKuyk P.A."/>
            <person name="Wortman J."/>
            <person name="Dyer P.S."/>
            <person name="Grigoriev I.V."/>
        </authorList>
    </citation>
    <scope>NUCLEOTIDE SEQUENCE [LARGE SCALE GENOMIC DNA]</scope>
    <source>
        <strain evidence="2">DTO 134E9</strain>
    </source>
</reference>
<dbReference type="EMBL" id="KV878216">
    <property type="protein sequence ID" value="OJJ30954.1"/>
    <property type="molecule type" value="Genomic_DNA"/>
</dbReference>
<proteinExistence type="predicted"/>
<dbReference type="OrthoDB" id="4456292at2759"/>
<organism evidence="1 2">
    <name type="scientific">Aspergillus wentii DTO 134E9</name>
    <dbReference type="NCBI Taxonomy" id="1073089"/>
    <lineage>
        <taxon>Eukaryota</taxon>
        <taxon>Fungi</taxon>
        <taxon>Dikarya</taxon>
        <taxon>Ascomycota</taxon>
        <taxon>Pezizomycotina</taxon>
        <taxon>Eurotiomycetes</taxon>
        <taxon>Eurotiomycetidae</taxon>
        <taxon>Eurotiales</taxon>
        <taxon>Aspergillaceae</taxon>
        <taxon>Aspergillus</taxon>
        <taxon>Aspergillus subgen. Cremei</taxon>
    </lineage>
</organism>
<name>A0A1L9R7S3_ASPWE</name>
<dbReference type="AlphaFoldDB" id="A0A1L9R7S3"/>
<gene>
    <name evidence="1" type="ORF">ASPWEDRAFT_44907</name>
</gene>
<dbReference type="RefSeq" id="XP_040684631.1">
    <property type="nucleotide sequence ID" value="XM_040836391.1"/>
</dbReference>
<accession>A0A1L9R7S3</accession>
<evidence type="ECO:0000313" key="2">
    <source>
        <dbReference type="Proteomes" id="UP000184383"/>
    </source>
</evidence>
<dbReference type="Proteomes" id="UP000184383">
    <property type="component" value="Unassembled WGS sequence"/>
</dbReference>